<evidence type="ECO:0008006" key="4">
    <source>
        <dbReference type="Google" id="ProtNLM"/>
    </source>
</evidence>
<accession>A0A5N8XI06</accession>
<keyword evidence="3" id="KW-1185">Reference proteome</keyword>
<organism evidence="2 3">
    <name type="scientific">Streptomyces spongiae</name>
    <dbReference type="NCBI Taxonomy" id="565072"/>
    <lineage>
        <taxon>Bacteria</taxon>
        <taxon>Bacillati</taxon>
        <taxon>Actinomycetota</taxon>
        <taxon>Actinomycetes</taxon>
        <taxon>Kitasatosporales</taxon>
        <taxon>Streptomycetaceae</taxon>
        <taxon>Streptomyces</taxon>
    </lineage>
</organism>
<comment type="caution">
    <text evidence="2">The sequence shown here is derived from an EMBL/GenBank/DDBJ whole genome shotgun (WGS) entry which is preliminary data.</text>
</comment>
<feature type="signal peptide" evidence="1">
    <location>
        <begin position="1"/>
        <end position="19"/>
    </location>
</feature>
<gene>
    <name evidence="2" type="ORF">FNH08_18605</name>
</gene>
<dbReference type="RefSeq" id="WP_152772616.1">
    <property type="nucleotide sequence ID" value="NZ_VJZC01000120.1"/>
</dbReference>
<dbReference type="EMBL" id="VJZC01000120">
    <property type="protein sequence ID" value="MPY59102.1"/>
    <property type="molecule type" value="Genomic_DNA"/>
</dbReference>
<dbReference type="AlphaFoldDB" id="A0A5N8XI06"/>
<sequence>MTHPAAALAVAILATGALAPLTDRTSPAPVVSTAAAASASVPRQADPEPFAVVEAYFSAINDGDYVAAWALGGKNIARGTYDDFVDSFATTAHDDVTVISVTGETVEVDLDATQTDGSHRLFTGTYTVRDGAIVSADIHPE</sequence>
<dbReference type="Proteomes" id="UP000400924">
    <property type="component" value="Unassembled WGS sequence"/>
</dbReference>
<reference evidence="2 3" key="1">
    <citation type="submission" date="2019-07" db="EMBL/GenBank/DDBJ databases">
        <title>New species of Amycolatopsis and Streptomyces.</title>
        <authorList>
            <person name="Duangmal K."/>
            <person name="Teo W.F.A."/>
            <person name="Lipun K."/>
        </authorList>
    </citation>
    <scope>NUCLEOTIDE SEQUENCE [LARGE SCALE GENOMIC DNA]</scope>
    <source>
        <strain evidence="2 3">NBRC 106415</strain>
    </source>
</reference>
<dbReference type="OrthoDB" id="4337778at2"/>
<evidence type="ECO:0000313" key="2">
    <source>
        <dbReference type="EMBL" id="MPY59102.1"/>
    </source>
</evidence>
<evidence type="ECO:0000256" key="1">
    <source>
        <dbReference type="SAM" id="SignalP"/>
    </source>
</evidence>
<dbReference type="SUPFAM" id="SSF54427">
    <property type="entry name" value="NTF2-like"/>
    <property type="match status" value="1"/>
</dbReference>
<keyword evidence="1" id="KW-0732">Signal</keyword>
<proteinExistence type="predicted"/>
<feature type="chain" id="PRO_5038707748" description="Nuclear transport factor 2 family protein" evidence="1">
    <location>
        <begin position="20"/>
        <end position="141"/>
    </location>
</feature>
<dbReference type="InterPro" id="IPR032710">
    <property type="entry name" value="NTF2-like_dom_sf"/>
</dbReference>
<evidence type="ECO:0000313" key="3">
    <source>
        <dbReference type="Proteomes" id="UP000400924"/>
    </source>
</evidence>
<name>A0A5N8XI06_9ACTN</name>
<protein>
    <recommendedName>
        <fullName evidence="4">Nuclear transport factor 2 family protein</fullName>
    </recommendedName>
</protein>